<dbReference type="PANTHER" id="PTHR19818:SF139">
    <property type="entry name" value="PAIR-RULE PROTEIN ODD-PAIRED"/>
    <property type="match status" value="1"/>
</dbReference>
<keyword evidence="4 7" id="KW-0863">Zinc-finger</keyword>
<protein>
    <recommendedName>
        <fullName evidence="9">C2H2-type domain-containing protein</fullName>
    </recommendedName>
</protein>
<dbReference type="InterPro" id="IPR013087">
    <property type="entry name" value="Znf_C2H2_type"/>
</dbReference>
<dbReference type="AlphaFoldDB" id="A0A7R9PUM2"/>
<proteinExistence type="predicted"/>
<dbReference type="PANTHER" id="PTHR19818">
    <property type="entry name" value="ZINC FINGER PROTEIN ZIC AND GLI"/>
    <property type="match status" value="1"/>
</dbReference>
<name>A0A7R9PUM2_9ACAR</name>
<dbReference type="GO" id="GO:0005634">
    <property type="term" value="C:nucleus"/>
    <property type="evidence" value="ECO:0007669"/>
    <property type="project" value="UniProtKB-SubCell"/>
</dbReference>
<reference evidence="10" key="1">
    <citation type="submission" date="2020-11" db="EMBL/GenBank/DDBJ databases">
        <authorList>
            <person name="Tran Van P."/>
        </authorList>
    </citation>
    <scope>NUCLEOTIDE SEQUENCE</scope>
</reference>
<evidence type="ECO:0000313" key="11">
    <source>
        <dbReference type="Proteomes" id="UP000759131"/>
    </source>
</evidence>
<evidence type="ECO:0000256" key="8">
    <source>
        <dbReference type="SAM" id="MobiDB-lite"/>
    </source>
</evidence>
<feature type="domain" description="C2H2-type" evidence="9">
    <location>
        <begin position="195"/>
        <end position="224"/>
    </location>
</feature>
<dbReference type="GO" id="GO:0008270">
    <property type="term" value="F:zinc ion binding"/>
    <property type="evidence" value="ECO:0007669"/>
    <property type="project" value="UniProtKB-KW"/>
</dbReference>
<dbReference type="FunFam" id="3.30.160.60:FF:001840">
    <property type="entry name" value="Paternally-expressed gene 3 protein"/>
    <property type="match status" value="1"/>
</dbReference>
<accession>A0A7R9PUM2</accession>
<organism evidence="10">
    <name type="scientific">Medioppia subpectinata</name>
    <dbReference type="NCBI Taxonomy" id="1979941"/>
    <lineage>
        <taxon>Eukaryota</taxon>
        <taxon>Metazoa</taxon>
        <taxon>Ecdysozoa</taxon>
        <taxon>Arthropoda</taxon>
        <taxon>Chelicerata</taxon>
        <taxon>Arachnida</taxon>
        <taxon>Acari</taxon>
        <taxon>Acariformes</taxon>
        <taxon>Sarcoptiformes</taxon>
        <taxon>Oribatida</taxon>
        <taxon>Brachypylina</taxon>
        <taxon>Oppioidea</taxon>
        <taxon>Oppiidae</taxon>
        <taxon>Medioppia</taxon>
    </lineage>
</organism>
<dbReference type="SMART" id="SM00355">
    <property type="entry name" value="ZnF_C2H2"/>
    <property type="match status" value="5"/>
</dbReference>
<dbReference type="SUPFAM" id="SSF57667">
    <property type="entry name" value="beta-beta-alpha zinc fingers"/>
    <property type="match status" value="2"/>
</dbReference>
<feature type="domain" description="C2H2-type" evidence="9">
    <location>
        <begin position="135"/>
        <end position="164"/>
    </location>
</feature>
<feature type="domain" description="C2H2-type" evidence="9">
    <location>
        <begin position="105"/>
        <end position="134"/>
    </location>
</feature>
<dbReference type="GO" id="GO:0000978">
    <property type="term" value="F:RNA polymerase II cis-regulatory region sequence-specific DNA binding"/>
    <property type="evidence" value="ECO:0007669"/>
    <property type="project" value="TreeGrafter"/>
</dbReference>
<evidence type="ECO:0000256" key="1">
    <source>
        <dbReference type="ARBA" id="ARBA00004123"/>
    </source>
</evidence>
<dbReference type="GO" id="GO:0045944">
    <property type="term" value="P:positive regulation of transcription by RNA polymerase II"/>
    <property type="evidence" value="ECO:0007669"/>
    <property type="project" value="UniProtKB-ARBA"/>
</dbReference>
<sequence length="265" mass="31054">MAYDLEKCKHLVICLQINQRLFHEIITQLNDQNIRKQFELIIGDNQRVINQLNDELRQTVPTDDHNQHLIHNHNTDVTQQVLDPKERPSMATTGRTRRERSEQKKTCQWPGCGYETRFSANMSRHVSVHSGAKPYACDWPQCHKRYQLSGSLTAHKRTHLNLKPFACDWIGCDYRTNNRCSLPAHRRTHNGIKAFACDWPQCSVTCSTRTHLRDHRLIHTKDKPFKCDVCEQSFAKKSNMRAHKLSVHLGHKRIRHKNTTHEELN</sequence>
<evidence type="ECO:0000256" key="4">
    <source>
        <dbReference type="ARBA" id="ARBA00022771"/>
    </source>
</evidence>
<gene>
    <name evidence="10" type="ORF">OSB1V03_LOCUS1771</name>
</gene>
<evidence type="ECO:0000256" key="5">
    <source>
        <dbReference type="ARBA" id="ARBA00022833"/>
    </source>
</evidence>
<evidence type="ECO:0000256" key="6">
    <source>
        <dbReference type="ARBA" id="ARBA00023242"/>
    </source>
</evidence>
<dbReference type="Gene3D" id="3.30.160.60">
    <property type="entry name" value="Classic Zinc Finger"/>
    <property type="match status" value="5"/>
</dbReference>
<comment type="subcellular location">
    <subcellularLocation>
        <location evidence="1">Nucleus</location>
    </subcellularLocation>
</comment>
<dbReference type="OrthoDB" id="6502153at2759"/>
<dbReference type="InterPro" id="IPR050329">
    <property type="entry name" value="GLI_C2H2-zinc-finger"/>
</dbReference>
<dbReference type="GO" id="GO:0000981">
    <property type="term" value="F:DNA-binding transcription factor activity, RNA polymerase II-specific"/>
    <property type="evidence" value="ECO:0007669"/>
    <property type="project" value="TreeGrafter"/>
</dbReference>
<evidence type="ECO:0000313" key="10">
    <source>
        <dbReference type="EMBL" id="CAD7621299.1"/>
    </source>
</evidence>
<feature type="region of interest" description="Disordered" evidence="8">
    <location>
        <begin position="77"/>
        <end position="103"/>
    </location>
</feature>
<dbReference type="Pfam" id="PF00096">
    <property type="entry name" value="zf-C2H2"/>
    <property type="match status" value="1"/>
</dbReference>
<keyword evidence="3" id="KW-0677">Repeat</keyword>
<evidence type="ECO:0000256" key="3">
    <source>
        <dbReference type="ARBA" id="ARBA00022737"/>
    </source>
</evidence>
<dbReference type="FunFam" id="3.30.160.60:FF:000072">
    <property type="entry name" value="zinc finger protein 143 isoform X1"/>
    <property type="match status" value="1"/>
</dbReference>
<dbReference type="PROSITE" id="PS00028">
    <property type="entry name" value="ZINC_FINGER_C2H2_1"/>
    <property type="match status" value="3"/>
</dbReference>
<evidence type="ECO:0000256" key="7">
    <source>
        <dbReference type="PROSITE-ProRule" id="PRU00042"/>
    </source>
</evidence>
<dbReference type="Proteomes" id="UP000759131">
    <property type="component" value="Unassembled WGS sequence"/>
</dbReference>
<keyword evidence="11" id="KW-1185">Reference proteome</keyword>
<dbReference type="PROSITE" id="PS50157">
    <property type="entry name" value="ZINC_FINGER_C2H2_2"/>
    <property type="match status" value="5"/>
</dbReference>
<keyword evidence="2" id="KW-0479">Metal-binding</keyword>
<feature type="domain" description="C2H2-type" evidence="9">
    <location>
        <begin position="165"/>
        <end position="194"/>
    </location>
</feature>
<evidence type="ECO:0000259" key="9">
    <source>
        <dbReference type="PROSITE" id="PS50157"/>
    </source>
</evidence>
<dbReference type="EMBL" id="CAJPIZ010000556">
    <property type="protein sequence ID" value="CAG2101729.1"/>
    <property type="molecule type" value="Genomic_DNA"/>
</dbReference>
<keyword evidence="5" id="KW-0862">Zinc</keyword>
<keyword evidence="6" id="KW-0539">Nucleus</keyword>
<evidence type="ECO:0000256" key="2">
    <source>
        <dbReference type="ARBA" id="ARBA00022723"/>
    </source>
</evidence>
<dbReference type="EMBL" id="OC855131">
    <property type="protein sequence ID" value="CAD7621299.1"/>
    <property type="molecule type" value="Genomic_DNA"/>
</dbReference>
<dbReference type="InterPro" id="IPR036236">
    <property type="entry name" value="Znf_C2H2_sf"/>
</dbReference>
<feature type="domain" description="C2H2-type" evidence="9">
    <location>
        <begin position="225"/>
        <end position="253"/>
    </location>
</feature>